<evidence type="ECO:0000256" key="4">
    <source>
        <dbReference type="ARBA" id="ARBA00022832"/>
    </source>
</evidence>
<keyword evidence="3 8" id="KW-0479">Metal-binding</keyword>
<dbReference type="Proteomes" id="UP001165962">
    <property type="component" value="Unassembled WGS sequence"/>
</dbReference>
<comment type="subcellular location">
    <subcellularLocation>
        <location evidence="8">Cytoplasm</location>
    </subcellularLocation>
</comment>
<comment type="cofactor">
    <cofactor evidence="8">
        <name>Mg(2+)</name>
        <dbReference type="ChEBI" id="CHEBI:18420"/>
    </cofactor>
</comment>
<evidence type="ECO:0000256" key="5">
    <source>
        <dbReference type="ARBA" id="ARBA00022842"/>
    </source>
</evidence>
<evidence type="ECO:0000313" key="10">
    <source>
        <dbReference type="EMBL" id="NHN32313.1"/>
    </source>
</evidence>
<accession>A0ABX0J9Q4</accession>
<evidence type="ECO:0000256" key="3">
    <source>
        <dbReference type="ARBA" id="ARBA00022723"/>
    </source>
</evidence>
<keyword evidence="2 8" id="KW-0808">Transferase</keyword>
<dbReference type="NCBIfam" id="TIGR00516">
    <property type="entry name" value="acpS"/>
    <property type="match status" value="1"/>
</dbReference>
<keyword evidence="6 8" id="KW-0443">Lipid metabolism</keyword>
<dbReference type="EMBL" id="JAAOIW010000008">
    <property type="protein sequence ID" value="NHN32313.1"/>
    <property type="molecule type" value="Genomic_DNA"/>
</dbReference>
<dbReference type="Gene3D" id="3.90.470.20">
    <property type="entry name" value="4'-phosphopantetheinyl transferase domain"/>
    <property type="match status" value="1"/>
</dbReference>
<dbReference type="NCBIfam" id="TIGR00556">
    <property type="entry name" value="pantethn_trn"/>
    <property type="match status" value="1"/>
</dbReference>
<dbReference type="GO" id="GO:0008897">
    <property type="term" value="F:holo-[acyl-carrier-protein] synthase activity"/>
    <property type="evidence" value="ECO:0007669"/>
    <property type="project" value="UniProtKB-EC"/>
</dbReference>
<dbReference type="HAMAP" id="MF_00101">
    <property type="entry name" value="AcpS"/>
    <property type="match status" value="1"/>
</dbReference>
<dbReference type="EC" id="2.7.8.7" evidence="8"/>
<name>A0ABX0J9Q4_9BACL</name>
<feature type="domain" description="4'-phosphopantetheinyl transferase" evidence="9">
    <location>
        <begin position="4"/>
        <end position="97"/>
    </location>
</feature>
<evidence type="ECO:0000256" key="1">
    <source>
        <dbReference type="ARBA" id="ARBA00022516"/>
    </source>
</evidence>
<evidence type="ECO:0000256" key="8">
    <source>
        <dbReference type="HAMAP-Rule" id="MF_00101"/>
    </source>
</evidence>
<evidence type="ECO:0000256" key="6">
    <source>
        <dbReference type="ARBA" id="ARBA00023098"/>
    </source>
</evidence>
<keyword evidence="11" id="KW-1185">Reference proteome</keyword>
<dbReference type="InterPro" id="IPR004568">
    <property type="entry name" value="Ppantetheine-prot_Trfase_dom"/>
</dbReference>
<dbReference type="SUPFAM" id="SSF56214">
    <property type="entry name" value="4'-phosphopantetheinyl transferase"/>
    <property type="match status" value="1"/>
</dbReference>
<sequence>MIIGIGIDLVDIARVKTIIEGSSGERFAKRVLTAGEQTLAAKRKGRLAEFIAGRFAAKEAVSKALGCGIGKQVSLQHIEVLPNELGKPICCVSEDALQRLQLTSANTIIHLSITHTESTAMAYVVVENKERDGNKQGMDL</sequence>
<evidence type="ECO:0000256" key="7">
    <source>
        <dbReference type="ARBA" id="ARBA00023160"/>
    </source>
</evidence>
<keyword evidence="7 8" id="KW-0275">Fatty acid biosynthesis</keyword>
<evidence type="ECO:0000256" key="2">
    <source>
        <dbReference type="ARBA" id="ARBA00022679"/>
    </source>
</evidence>
<evidence type="ECO:0000259" key="9">
    <source>
        <dbReference type="Pfam" id="PF01648"/>
    </source>
</evidence>
<dbReference type="RefSeq" id="WP_166152615.1">
    <property type="nucleotide sequence ID" value="NZ_JAAOIW010000008.1"/>
</dbReference>
<dbReference type="InterPro" id="IPR008278">
    <property type="entry name" value="4-PPantetheinyl_Trfase_dom"/>
</dbReference>
<organism evidence="10 11">
    <name type="scientific">Paenibacillus agricola</name>
    <dbReference type="NCBI Taxonomy" id="2716264"/>
    <lineage>
        <taxon>Bacteria</taxon>
        <taxon>Bacillati</taxon>
        <taxon>Bacillota</taxon>
        <taxon>Bacilli</taxon>
        <taxon>Bacillales</taxon>
        <taxon>Paenibacillaceae</taxon>
        <taxon>Paenibacillus</taxon>
    </lineage>
</organism>
<reference evidence="10" key="1">
    <citation type="submission" date="2020-03" db="EMBL/GenBank/DDBJ databases">
        <title>Draft sequencing of Paenibacilllus sp. S3N08.</title>
        <authorList>
            <person name="Kim D.-U."/>
        </authorList>
    </citation>
    <scope>NUCLEOTIDE SEQUENCE</scope>
    <source>
        <strain evidence="10">S3N08</strain>
    </source>
</reference>
<keyword evidence="5 8" id="KW-0460">Magnesium</keyword>
<protein>
    <recommendedName>
        <fullName evidence="8">Holo-[acyl-carrier-protein] synthase</fullName>
        <shortName evidence="8">Holo-ACP synthase</shortName>
        <ecNumber evidence="8">2.7.8.7</ecNumber>
    </recommendedName>
    <alternativeName>
        <fullName evidence="8">4'-phosphopantetheinyl transferase AcpS</fullName>
    </alternativeName>
</protein>
<dbReference type="Pfam" id="PF01648">
    <property type="entry name" value="ACPS"/>
    <property type="match status" value="1"/>
</dbReference>
<comment type="caution">
    <text evidence="10">The sequence shown here is derived from an EMBL/GenBank/DDBJ whole genome shotgun (WGS) entry which is preliminary data.</text>
</comment>
<dbReference type="InterPro" id="IPR002582">
    <property type="entry name" value="ACPS"/>
</dbReference>
<feature type="binding site" evidence="8">
    <location>
        <position position="59"/>
    </location>
    <ligand>
        <name>Mg(2+)</name>
        <dbReference type="ChEBI" id="CHEBI:18420"/>
    </ligand>
</feature>
<comment type="catalytic activity">
    <reaction evidence="8">
        <text>apo-[ACP] + CoA = holo-[ACP] + adenosine 3',5'-bisphosphate + H(+)</text>
        <dbReference type="Rhea" id="RHEA:12068"/>
        <dbReference type="Rhea" id="RHEA-COMP:9685"/>
        <dbReference type="Rhea" id="RHEA-COMP:9690"/>
        <dbReference type="ChEBI" id="CHEBI:15378"/>
        <dbReference type="ChEBI" id="CHEBI:29999"/>
        <dbReference type="ChEBI" id="CHEBI:57287"/>
        <dbReference type="ChEBI" id="CHEBI:58343"/>
        <dbReference type="ChEBI" id="CHEBI:64479"/>
        <dbReference type="EC" id="2.7.8.7"/>
    </reaction>
</comment>
<feature type="binding site" evidence="8">
    <location>
        <position position="8"/>
    </location>
    <ligand>
        <name>Mg(2+)</name>
        <dbReference type="ChEBI" id="CHEBI:18420"/>
    </ligand>
</feature>
<keyword evidence="1 8" id="KW-0444">Lipid biosynthesis</keyword>
<gene>
    <name evidence="8 10" type="primary">acpS</name>
    <name evidence="10" type="ORF">G9U52_20955</name>
</gene>
<keyword evidence="4 8" id="KW-0276">Fatty acid metabolism</keyword>
<dbReference type="InterPro" id="IPR037143">
    <property type="entry name" value="4-PPantetheinyl_Trfase_dom_sf"/>
</dbReference>
<keyword evidence="8" id="KW-0963">Cytoplasm</keyword>
<comment type="similarity">
    <text evidence="8">Belongs to the P-Pant transferase superfamily. AcpS family.</text>
</comment>
<proteinExistence type="inferred from homology"/>
<comment type="function">
    <text evidence="8">Transfers the 4'-phosphopantetheine moiety from coenzyme A to a Ser of acyl-carrier-protein.</text>
</comment>
<evidence type="ECO:0000313" key="11">
    <source>
        <dbReference type="Proteomes" id="UP001165962"/>
    </source>
</evidence>